<name>A0A9D9BVL1_PROMR</name>
<organism evidence="1 2">
    <name type="scientific">Prochlorococcus marinus CUG1433</name>
    <dbReference type="NCBI Taxonomy" id="2774506"/>
    <lineage>
        <taxon>Bacteria</taxon>
        <taxon>Bacillati</taxon>
        <taxon>Cyanobacteriota</taxon>
        <taxon>Cyanophyceae</taxon>
        <taxon>Synechococcales</taxon>
        <taxon>Prochlorococcaceae</taxon>
        <taxon>Prochlorococcus</taxon>
    </lineage>
</organism>
<gene>
    <name evidence="1" type="ORF">JJ842_04570</name>
</gene>
<evidence type="ECO:0000313" key="2">
    <source>
        <dbReference type="Proteomes" id="UP000668060"/>
    </source>
</evidence>
<dbReference type="SUPFAM" id="SSF55729">
    <property type="entry name" value="Acyl-CoA N-acyltransferases (Nat)"/>
    <property type="match status" value="1"/>
</dbReference>
<evidence type="ECO:0008006" key="3">
    <source>
        <dbReference type="Google" id="ProtNLM"/>
    </source>
</evidence>
<dbReference type="AlphaFoldDB" id="A0A9D9BVL1"/>
<dbReference type="EMBL" id="JAEPLN010000001">
    <property type="protein sequence ID" value="MBO6971185.1"/>
    <property type="molecule type" value="Genomic_DNA"/>
</dbReference>
<comment type="caution">
    <text evidence="1">The sequence shown here is derived from an EMBL/GenBank/DDBJ whole genome shotgun (WGS) entry which is preliminary data.</text>
</comment>
<proteinExistence type="predicted"/>
<evidence type="ECO:0000313" key="1">
    <source>
        <dbReference type="EMBL" id="MBO6971185.1"/>
    </source>
</evidence>
<protein>
    <recommendedName>
        <fullName evidence="3">BioF2-like acetyltransferase domain-containing protein</fullName>
    </recommendedName>
</protein>
<sequence>MNNLDNWYNTDEILKIYSKFKNKELVSLNQSKENIFNLKFLEYRFNETTNYLPVNSYSSFNIISSSSIDKLEKIIEEISLKNITTLYLPLISKFNLKEAFPNKLKDIFSERLNSYYIDLKNTEDQLKKNISKKNRKNTELSKSFYEFNIATKEEENYFFELYSNFMSSVGANNSQFINSFFMKEILKLDNNFLFCLKVNKEIQLMHLIGINQKNDNADFVFAASKNNGYSYGYLMLWNEIIFLKSLGFKTFFLGGGVRKNDGIDNFKKKLGGEVLYNGGLKLVVDQKNYLKEINNFPTSNENSSFFPFYLKDQIFKKTI</sequence>
<dbReference type="InterPro" id="IPR016181">
    <property type="entry name" value="Acyl_CoA_acyltransferase"/>
</dbReference>
<dbReference type="Gene3D" id="3.40.630.30">
    <property type="match status" value="1"/>
</dbReference>
<dbReference type="Proteomes" id="UP000668060">
    <property type="component" value="Unassembled WGS sequence"/>
</dbReference>
<reference evidence="1" key="1">
    <citation type="journal article" date="2021" name="Front. Mar. Sci.">
        <title>Genomes of Diverse Isolates of Prochlorococcus High-Light-Adapted Clade II in the Western Pacific Ocean.</title>
        <authorList>
            <person name="Yan W."/>
            <person name="Feng X."/>
            <person name="Zhang W."/>
            <person name="Nawaz M.Z."/>
            <person name="Luo T."/>
            <person name="Zhang R."/>
            <person name="Jiao N."/>
        </authorList>
    </citation>
    <scope>NUCLEOTIDE SEQUENCE</scope>
    <source>
        <strain evidence="1">CUG1433</strain>
    </source>
</reference>
<accession>A0A9D9BVL1</accession>